<dbReference type="PROSITE" id="PS50903">
    <property type="entry name" value="RUBREDOXIN_LIKE"/>
    <property type="match status" value="1"/>
</dbReference>
<sequence length="499" mass="57426">MILKKNLVKINLPGGMVSAGDLYRILDAAEKAGVENVRFGNRQQVIFYVAEEKLEVLKQDLIAADIMFELDADIHPNIISSYAIEDVFYHADWLREGVYKDILDLFDYRPQLKINLVDNNQTFFPFFTGNLNFIASDTSNYWYLYIRFPKTNIIYAWPSLVYSEDIPSLSSAIESTIFANKEQFYDQPAIEGNVLHGLVNASGNFVVQPVTKALKLPDFKLPYYEGFNRYGNKLWLGIYRRDELFSVAFLKDVCKICLKTRVGQLYTTPWKSIIVKGIELTDRDLWDVVLCKHRINVRHASNELNWQVEDLCDYGLDLKNYLVRIFNEEDVRTYRLCFAIKTQPKTGLFGSIIIRTQQQDLQGIDPATERFEVLHTREFNPNSKEFISFRKDVTRQELSACLIELCNLFYELQSEPELMAGAVYLEEEVPGEPEEQATQQVYQCKNCFTVYDEAFGDELNQIAAGTPFAVIANYSCPTCEAPKEDFMPVEMQTLTVGIS</sequence>
<reference evidence="8" key="1">
    <citation type="submission" date="2018-08" db="EMBL/GenBank/DDBJ databases">
        <authorList>
            <person name="Liu Z.-W."/>
            <person name="Du Z.-J."/>
        </authorList>
    </citation>
    <scope>NUCLEOTIDE SEQUENCE [LARGE SCALE GENOMIC DNA]</scope>
    <source>
        <strain evidence="8">H4X</strain>
    </source>
</reference>
<keyword evidence="4" id="KW-0249">Electron transport</keyword>
<dbReference type="SUPFAM" id="SSF55124">
    <property type="entry name" value="Nitrite/Sulfite reductase N-terminal domain-like"/>
    <property type="match status" value="1"/>
</dbReference>
<evidence type="ECO:0000256" key="3">
    <source>
        <dbReference type="ARBA" id="ARBA00022723"/>
    </source>
</evidence>
<dbReference type="InterPro" id="IPR005117">
    <property type="entry name" value="NiRdtase/SiRdtase_haem-b_fer"/>
</dbReference>
<organism evidence="7 8">
    <name type="scientific">Pontibacter diazotrophicus</name>
    <dbReference type="NCBI Taxonomy" id="1400979"/>
    <lineage>
        <taxon>Bacteria</taxon>
        <taxon>Pseudomonadati</taxon>
        <taxon>Bacteroidota</taxon>
        <taxon>Cytophagia</taxon>
        <taxon>Cytophagales</taxon>
        <taxon>Hymenobacteraceae</taxon>
        <taxon>Pontibacter</taxon>
    </lineage>
</organism>
<dbReference type="OrthoDB" id="9758182at2"/>
<proteinExistence type="predicted"/>
<dbReference type="CDD" id="cd00730">
    <property type="entry name" value="rubredoxin"/>
    <property type="match status" value="1"/>
</dbReference>
<accession>A0A3D8LEJ5</accession>
<feature type="domain" description="Rubredoxin-like" evidence="6">
    <location>
        <begin position="439"/>
        <end position="489"/>
    </location>
</feature>
<evidence type="ECO:0000313" key="7">
    <source>
        <dbReference type="EMBL" id="RDV15820.1"/>
    </source>
</evidence>
<dbReference type="InterPro" id="IPR036136">
    <property type="entry name" value="Nit/Sulf_reduc_fer-like_dom_sf"/>
</dbReference>
<keyword evidence="3" id="KW-0479">Metal-binding</keyword>
<gene>
    <name evidence="7" type="ORF">DXT99_07405</name>
</gene>
<evidence type="ECO:0000256" key="4">
    <source>
        <dbReference type="ARBA" id="ARBA00022982"/>
    </source>
</evidence>
<protein>
    <submittedName>
        <fullName evidence="7">Rubredoxin</fullName>
    </submittedName>
</protein>
<evidence type="ECO:0000256" key="2">
    <source>
        <dbReference type="ARBA" id="ARBA00022448"/>
    </source>
</evidence>
<evidence type="ECO:0000256" key="5">
    <source>
        <dbReference type="ARBA" id="ARBA00023004"/>
    </source>
</evidence>
<comment type="caution">
    <text evidence="7">The sequence shown here is derived from an EMBL/GenBank/DDBJ whole genome shotgun (WGS) entry which is preliminary data.</text>
</comment>
<keyword evidence="8" id="KW-1185">Reference proteome</keyword>
<dbReference type="PANTHER" id="PTHR47627">
    <property type="entry name" value="RUBREDOXIN"/>
    <property type="match status" value="1"/>
</dbReference>
<evidence type="ECO:0000259" key="6">
    <source>
        <dbReference type="PROSITE" id="PS50903"/>
    </source>
</evidence>
<dbReference type="SUPFAM" id="SSF57802">
    <property type="entry name" value="Rubredoxin-like"/>
    <property type="match status" value="1"/>
</dbReference>
<evidence type="ECO:0000313" key="8">
    <source>
        <dbReference type="Proteomes" id="UP000256708"/>
    </source>
</evidence>
<dbReference type="Gene3D" id="2.20.28.10">
    <property type="match status" value="1"/>
</dbReference>
<evidence type="ECO:0000256" key="1">
    <source>
        <dbReference type="ARBA" id="ARBA00001965"/>
    </source>
</evidence>
<dbReference type="AlphaFoldDB" id="A0A3D8LEJ5"/>
<keyword evidence="5" id="KW-0408">Iron</keyword>
<dbReference type="GO" id="GO:0005506">
    <property type="term" value="F:iron ion binding"/>
    <property type="evidence" value="ECO:0007669"/>
    <property type="project" value="InterPro"/>
</dbReference>
<dbReference type="InterPro" id="IPR024935">
    <property type="entry name" value="Rubredoxin_dom"/>
</dbReference>
<dbReference type="EMBL" id="QRGR01000007">
    <property type="protein sequence ID" value="RDV15820.1"/>
    <property type="molecule type" value="Genomic_DNA"/>
</dbReference>
<dbReference type="GO" id="GO:0043448">
    <property type="term" value="P:alkane catabolic process"/>
    <property type="evidence" value="ECO:0007669"/>
    <property type="project" value="TreeGrafter"/>
</dbReference>
<name>A0A3D8LEJ5_9BACT</name>
<dbReference type="InterPro" id="IPR050526">
    <property type="entry name" value="Rubredoxin_ET"/>
</dbReference>
<keyword evidence="2" id="KW-0813">Transport</keyword>
<dbReference type="Proteomes" id="UP000256708">
    <property type="component" value="Unassembled WGS sequence"/>
</dbReference>
<dbReference type="InterPro" id="IPR024934">
    <property type="entry name" value="Rubredoxin-like_dom"/>
</dbReference>
<dbReference type="GO" id="GO:0016491">
    <property type="term" value="F:oxidoreductase activity"/>
    <property type="evidence" value="ECO:0007669"/>
    <property type="project" value="InterPro"/>
</dbReference>
<dbReference type="GO" id="GO:0009055">
    <property type="term" value="F:electron transfer activity"/>
    <property type="evidence" value="ECO:0007669"/>
    <property type="project" value="TreeGrafter"/>
</dbReference>
<dbReference type="PANTHER" id="PTHR47627:SF1">
    <property type="entry name" value="RUBREDOXIN-1-RELATED"/>
    <property type="match status" value="1"/>
</dbReference>
<comment type="cofactor">
    <cofactor evidence="1">
        <name>Fe(3+)</name>
        <dbReference type="ChEBI" id="CHEBI:29034"/>
    </cofactor>
</comment>
<dbReference type="Pfam" id="PF03460">
    <property type="entry name" value="NIR_SIR_ferr"/>
    <property type="match status" value="1"/>
</dbReference>
<dbReference type="Pfam" id="PF00301">
    <property type="entry name" value="Rubredoxin"/>
    <property type="match status" value="1"/>
</dbReference>